<dbReference type="PANTHER" id="PTHR46653:SF1">
    <property type="entry name" value="SPECIFICITY PROTEIN PHOSPHATASE, PUTATIVE-RELATED"/>
    <property type="match status" value="1"/>
</dbReference>
<name>A0A5J4X0W3_9EUKA</name>
<comment type="caution">
    <text evidence="1">The sequence shown here is derived from an EMBL/GenBank/DDBJ whole genome shotgun (WGS) entry which is preliminary data.</text>
</comment>
<protein>
    <submittedName>
        <fullName evidence="1">Uncharacterized protein</fullName>
    </submittedName>
</protein>
<dbReference type="SUPFAM" id="SSF52799">
    <property type="entry name" value="(Phosphotyrosine protein) phosphatases II"/>
    <property type="match status" value="1"/>
</dbReference>
<dbReference type="InterPro" id="IPR029021">
    <property type="entry name" value="Prot-tyrosine_phosphatase-like"/>
</dbReference>
<dbReference type="Gene3D" id="3.90.190.10">
    <property type="entry name" value="Protein tyrosine phosphatase superfamily"/>
    <property type="match status" value="1"/>
</dbReference>
<organism evidence="1 2">
    <name type="scientific">Streblomastix strix</name>
    <dbReference type="NCBI Taxonomy" id="222440"/>
    <lineage>
        <taxon>Eukaryota</taxon>
        <taxon>Metamonada</taxon>
        <taxon>Preaxostyla</taxon>
        <taxon>Oxymonadida</taxon>
        <taxon>Streblomastigidae</taxon>
        <taxon>Streblomastix</taxon>
    </lineage>
</organism>
<sequence length="88" mass="9996">MSFVISQLNDFIYIGGVEAASCQQFVLMNKITHIINCSGACNNHFALDGVKYLTYFLKDNDCSTFFDNWSTNTRSLFTFIEQAQENCS</sequence>
<dbReference type="AlphaFoldDB" id="A0A5J4X0W3"/>
<gene>
    <name evidence="1" type="ORF">EZS28_003525</name>
</gene>
<dbReference type="PANTHER" id="PTHR46653">
    <property type="entry name" value="SPECIFICITY PROTEIN PHOSPHATASE, PUTATIVE-RELATED"/>
    <property type="match status" value="1"/>
</dbReference>
<reference evidence="1 2" key="1">
    <citation type="submission" date="2019-03" db="EMBL/GenBank/DDBJ databases">
        <title>Single cell metagenomics reveals metabolic interactions within the superorganism composed of flagellate Streblomastix strix and complex community of Bacteroidetes bacteria on its surface.</title>
        <authorList>
            <person name="Treitli S.C."/>
            <person name="Kolisko M."/>
            <person name="Husnik F."/>
            <person name="Keeling P."/>
            <person name="Hampl V."/>
        </authorList>
    </citation>
    <scope>NUCLEOTIDE SEQUENCE [LARGE SCALE GENOMIC DNA]</scope>
    <source>
        <strain evidence="1">ST1C</strain>
    </source>
</reference>
<dbReference type="OrthoDB" id="426001at2759"/>
<dbReference type="CDD" id="cd14498">
    <property type="entry name" value="DSP"/>
    <property type="match status" value="1"/>
</dbReference>
<proteinExistence type="predicted"/>
<accession>A0A5J4X0W3</accession>
<evidence type="ECO:0000313" key="1">
    <source>
        <dbReference type="EMBL" id="KAA6400947.1"/>
    </source>
</evidence>
<dbReference type="Proteomes" id="UP000324800">
    <property type="component" value="Unassembled WGS sequence"/>
</dbReference>
<evidence type="ECO:0000313" key="2">
    <source>
        <dbReference type="Proteomes" id="UP000324800"/>
    </source>
</evidence>
<dbReference type="EMBL" id="SNRW01000471">
    <property type="protein sequence ID" value="KAA6400947.1"/>
    <property type="molecule type" value="Genomic_DNA"/>
</dbReference>